<evidence type="ECO:0000256" key="3">
    <source>
        <dbReference type="PROSITE-ProRule" id="PRU00176"/>
    </source>
</evidence>
<feature type="region of interest" description="Disordered" evidence="4">
    <location>
        <begin position="453"/>
        <end position="485"/>
    </location>
</feature>
<evidence type="ECO:0000313" key="7">
    <source>
        <dbReference type="Proteomes" id="UP000823046"/>
    </source>
</evidence>
<keyword evidence="2 3" id="KW-0694">RNA-binding</keyword>
<dbReference type="InterPro" id="IPR000504">
    <property type="entry name" value="RRM_dom"/>
</dbReference>
<dbReference type="PANTHER" id="PTHR24012">
    <property type="entry name" value="RNA BINDING PROTEIN"/>
    <property type="match status" value="1"/>
</dbReference>
<dbReference type="InterPro" id="IPR035979">
    <property type="entry name" value="RBD_domain_sf"/>
</dbReference>
<dbReference type="EMBL" id="JADAQX010000388">
    <property type="protein sequence ID" value="KAF8820432.1"/>
    <property type="molecule type" value="Genomic_DNA"/>
</dbReference>
<accession>A0ABQ7J8W0</accession>
<reference evidence="6 7" key="1">
    <citation type="journal article" date="2020" name="bioRxiv">
        <title>Metabolic contributions of an alphaproteobacterial endosymbiont in the apicomplexan Cardiosporidium cionae.</title>
        <authorList>
            <person name="Hunter E.S."/>
            <person name="Paight C.J."/>
            <person name="Lane C.E."/>
        </authorList>
    </citation>
    <scope>NUCLEOTIDE SEQUENCE [LARGE SCALE GENOMIC DNA]</scope>
    <source>
        <strain evidence="6">ESH_2018</strain>
    </source>
</reference>
<comment type="caution">
    <text evidence="6">The sequence shown here is derived from an EMBL/GenBank/DDBJ whole genome shotgun (WGS) entry which is preliminary data.</text>
</comment>
<gene>
    <name evidence="6" type="ORF">IE077_003180</name>
</gene>
<dbReference type="SUPFAM" id="SSF54928">
    <property type="entry name" value="RNA-binding domain, RBD"/>
    <property type="match status" value="2"/>
</dbReference>
<proteinExistence type="predicted"/>
<dbReference type="SMART" id="SM00360">
    <property type="entry name" value="RRM"/>
    <property type="match status" value="2"/>
</dbReference>
<evidence type="ECO:0000256" key="4">
    <source>
        <dbReference type="SAM" id="MobiDB-lite"/>
    </source>
</evidence>
<dbReference type="Pfam" id="PF00076">
    <property type="entry name" value="RRM_1"/>
    <property type="match status" value="2"/>
</dbReference>
<dbReference type="InterPro" id="IPR012677">
    <property type="entry name" value="Nucleotide-bd_a/b_plait_sf"/>
</dbReference>
<dbReference type="Proteomes" id="UP000823046">
    <property type="component" value="Unassembled WGS sequence"/>
</dbReference>
<name>A0ABQ7J8W0_9APIC</name>
<keyword evidence="7" id="KW-1185">Reference proteome</keyword>
<evidence type="ECO:0000313" key="6">
    <source>
        <dbReference type="EMBL" id="KAF8820432.1"/>
    </source>
</evidence>
<evidence type="ECO:0000259" key="5">
    <source>
        <dbReference type="PROSITE" id="PS50102"/>
    </source>
</evidence>
<protein>
    <recommendedName>
        <fullName evidence="5">RRM domain-containing protein</fullName>
    </recommendedName>
</protein>
<feature type="domain" description="RRM" evidence="5">
    <location>
        <begin position="198"/>
        <end position="278"/>
    </location>
</feature>
<keyword evidence="1" id="KW-0677">Repeat</keyword>
<feature type="domain" description="RRM" evidence="5">
    <location>
        <begin position="101"/>
        <end position="180"/>
    </location>
</feature>
<feature type="compositionally biased region" description="Low complexity" evidence="4">
    <location>
        <begin position="458"/>
        <end position="469"/>
    </location>
</feature>
<evidence type="ECO:0000256" key="2">
    <source>
        <dbReference type="ARBA" id="ARBA00022884"/>
    </source>
</evidence>
<evidence type="ECO:0000256" key="1">
    <source>
        <dbReference type="ARBA" id="ARBA00022737"/>
    </source>
</evidence>
<organism evidence="6 7">
    <name type="scientific">Cardiosporidium cionae</name>
    <dbReference type="NCBI Taxonomy" id="476202"/>
    <lineage>
        <taxon>Eukaryota</taxon>
        <taxon>Sar</taxon>
        <taxon>Alveolata</taxon>
        <taxon>Apicomplexa</taxon>
        <taxon>Aconoidasida</taxon>
        <taxon>Nephromycida</taxon>
        <taxon>Cardiosporidium</taxon>
    </lineage>
</organism>
<sequence length="505" mass="54826">MHSPANRSNPVGGLPMEEGFSDAFPYSLLLHPSKNLYPLSCMDRLQSRDSTHALFSTLSTAAPSSACDVGVSRNSMGEETSPIFPLQKANESNGFVPIVPVKLFVNRVPKMMGNEDLRSLFSQYGEILECYILKGFDGHKGCAFVKFSSIVDAHKAIIDLHGKKILNEEAGPVQLKYADGEIERLGLSPDVQPGGEAIKVFVGCLPKSCAEDELFNIFSRFGRVDEVFLIRDENKKSKCSAFVTFPKNYMALSAIDALDHKYTLPKSGRPIEVRLARSKFSKQRTKLPAGNKTSNPHYGSSSLLSKNVSFSPIETLPTPPASHVFSPLSDMPTYPNSIPPIQTIWNISYQIGIISIVIIPTHILNIFWASSLLSNGPPSSPPGYYMTPTSLNGNTGQGSTSLLSAHLGTASGLIEDTLFPLEQHPVRERNRLASTYSPFSGLSFFPPSTSIRSPLANTTPTGIQGGPPTLFSSLPQQRGIEGFPLGPPYPMVSSFPSKSTVQNSL</sequence>
<dbReference type="Gene3D" id="3.30.70.330">
    <property type="match status" value="2"/>
</dbReference>
<dbReference type="PROSITE" id="PS50102">
    <property type="entry name" value="RRM"/>
    <property type="match status" value="2"/>
</dbReference>